<evidence type="ECO:0000313" key="4">
    <source>
        <dbReference type="Proteomes" id="UP000270924"/>
    </source>
</evidence>
<dbReference type="InParanoid" id="A0A3P7EVN4"/>
<feature type="compositionally biased region" description="Polar residues" evidence="1">
    <location>
        <begin position="326"/>
        <end position="349"/>
    </location>
</feature>
<organism evidence="3 4">
    <name type="scientific">Wuchereria bancrofti</name>
    <dbReference type="NCBI Taxonomy" id="6293"/>
    <lineage>
        <taxon>Eukaryota</taxon>
        <taxon>Metazoa</taxon>
        <taxon>Ecdysozoa</taxon>
        <taxon>Nematoda</taxon>
        <taxon>Chromadorea</taxon>
        <taxon>Rhabditida</taxon>
        <taxon>Spirurina</taxon>
        <taxon>Spiruromorpha</taxon>
        <taxon>Filarioidea</taxon>
        <taxon>Onchocercidae</taxon>
        <taxon>Wuchereria</taxon>
    </lineage>
</organism>
<feature type="transmembrane region" description="Helical" evidence="2">
    <location>
        <begin position="483"/>
        <end position="509"/>
    </location>
</feature>
<name>A0A3P7EVN4_WUCBA</name>
<dbReference type="AlphaFoldDB" id="A0A3P7EVN4"/>
<reference evidence="3 4" key="1">
    <citation type="submission" date="2018-11" db="EMBL/GenBank/DDBJ databases">
        <authorList>
            <consortium name="Pathogen Informatics"/>
        </authorList>
    </citation>
    <scope>NUCLEOTIDE SEQUENCE [LARGE SCALE GENOMIC DNA]</scope>
</reference>
<proteinExistence type="predicted"/>
<keyword evidence="2" id="KW-1133">Transmembrane helix</keyword>
<dbReference type="Proteomes" id="UP000270924">
    <property type="component" value="Unassembled WGS sequence"/>
</dbReference>
<evidence type="ECO:0000256" key="1">
    <source>
        <dbReference type="SAM" id="MobiDB-lite"/>
    </source>
</evidence>
<keyword evidence="2" id="KW-0472">Membrane</keyword>
<accession>A0A3P7EVN4</accession>
<protein>
    <submittedName>
        <fullName evidence="3">Uncharacterized protein</fullName>
    </submittedName>
</protein>
<feature type="transmembrane region" description="Helical" evidence="2">
    <location>
        <begin position="371"/>
        <end position="389"/>
    </location>
</feature>
<sequence length="644" mass="72328">MQNRYINHFKMNSKATSRTFTKSFSYETKDSGSTARQSSEELSPIPDSTEVEQPSGSIPEQMQFLVGEDTEQLSDVTDPEIYSTRSSAAKSRGSSSSHFFVWFSVSLSVEIIITTLKSDSTNCDTEMMSVGACLSVDEKQESTLLDSCQHHTSAYQPRNASAYACTSTESNHPLFSGNLFAASFTRFFLPSNNISSIMYDQPSPCIFTYEPWSPCSASCWDGSSNYPQMQRYVNKNSIVQARGGDKPDCPDDLHSRVDLAPCNTFRCPTNLSQYPFTQCYYKDSLKESSDGCYRIRNIPLDDRLIFMDANLTENCSETECDKMESIHSSSPSHTGATGSDQPAELKNNSLPKEKKTDLLTEVTFYFLIRHLTYYLIKRTIVSFYTILFVRYNTRRIGHIYEEYGIGELPQNEKSPIPSTTDVEQLSEQAPGMFNISAGEATEELSDISEFEGTMSKSIKSTRLATLIYQISPFIRNKKVRLMLIVNFISTVINMLLLLVLITLIIWSIILSAHIRSATGIVKFPCFFTYLEWSDCSSTCRVSGQDYPRHFRKVNKSSIIQARNGGKPECPSNLVDQVDSAPCNTYLCPTNLSSYGFSEHCHYNDANLRGAGGCFKIRDVPLDDRLILIDTNLTEKCDCSSVVHL</sequence>
<dbReference type="OMA" id="HIDSAPC"/>
<evidence type="ECO:0000256" key="2">
    <source>
        <dbReference type="SAM" id="Phobius"/>
    </source>
</evidence>
<feature type="region of interest" description="Disordered" evidence="1">
    <location>
        <begin position="26"/>
        <end position="57"/>
    </location>
</feature>
<dbReference type="OrthoDB" id="5834828at2759"/>
<keyword evidence="2" id="KW-0812">Transmembrane</keyword>
<keyword evidence="4" id="KW-1185">Reference proteome</keyword>
<feature type="region of interest" description="Disordered" evidence="1">
    <location>
        <begin position="322"/>
        <end position="349"/>
    </location>
</feature>
<dbReference type="EMBL" id="UYWW01012301">
    <property type="protein sequence ID" value="VDM20397.1"/>
    <property type="molecule type" value="Genomic_DNA"/>
</dbReference>
<evidence type="ECO:0000313" key="3">
    <source>
        <dbReference type="EMBL" id="VDM20397.1"/>
    </source>
</evidence>
<feature type="compositionally biased region" description="Polar residues" evidence="1">
    <location>
        <begin position="26"/>
        <end position="41"/>
    </location>
</feature>
<gene>
    <name evidence="3" type="ORF">WBA_LOCUS11240</name>
</gene>